<sequence length="76" mass="8010">MIVGRRADCGVGAGRELGLHLAQAGAGDAALAADRRRRDYPGEGDLIGRLEMAVDDRKDSIKEGNVSDAARRGGLY</sequence>
<dbReference type="Proteomes" id="UP000538666">
    <property type="component" value="Unassembled WGS sequence"/>
</dbReference>
<protein>
    <submittedName>
        <fullName evidence="1">Uncharacterized protein</fullName>
    </submittedName>
</protein>
<accession>A0A841JW67</accession>
<evidence type="ECO:0000313" key="2">
    <source>
        <dbReference type="Proteomes" id="UP000538666"/>
    </source>
</evidence>
<name>A0A841JW67_9BACT</name>
<organism evidence="1 2">
    <name type="scientific">Silvibacterium bohemicum</name>
    <dbReference type="NCBI Taxonomy" id="1577686"/>
    <lineage>
        <taxon>Bacteria</taxon>
        <taxon>Pseudomonadati</taxon>
        <taxon>Acidobacteriota</taxon>
        <taxon>Terriglobia</taxon>
        <taxon>Terriglobales</taxon>
        <taxon>Acidobacteriaceae</taxon>
        <taxon>Silvibacterium</taxon>
    </lineage>
</organism>
<proteinExistence type="predicted"/>
<keyword evidence="2" id="KW-1185">Reference proteome</keyword>
<dbReference type="RefSeq" id="WP_156185961.1">
    <property type="nucleotide sequence ID" value="NZ_JACHEK010000005.1"/>
</dbReference>
<reference evidence="1 2" key="1">
    <citation type="submission" date="2020-08" db="EMBL/GenBank/DDBJ databases">
        <title>Genomic Encyclopedia of Type Strains, Phase IV (KMG-IV): sequencing the most valuable type-strain genomes for metagenomic binning, comparative biology and taxonomic classification.</title>
        <authorList>
            <person name="Goeker M."/>
        </authorList>
    </citation>
    <scope>NUCLEOTIDE SEQUENCE [LARGE SCALE GENOMIC DNA]</scope>
    <source>
        <strain evidence="1 2">DSM 103733</strain>
    </source>
</reference>
<comment type="caution">
    <text evidence="1">The sequence shown here is derived from an EMBL/GenBank/DDBJ whole genome shotgun (WGS) entry which is preliminary data.</text>
</comment>
<dbReference type="AlphaFoldDB" id="A0A841JW67"/>
<dbReference type="EMBL" id="JACHEK010000005">
    <property type="protein sequence ID" value="MBB6144697.1"/>
    <property type="molecule type" value="Genomic_DNA"/>
</dbReference>
<gene>
    <name evidence="1" type="ORF">HNQ77_002653</name>
</gene>
<evidence type="ECO:0000313" key="1">
    <source>
        <dbReference type="EMBL" id="MBB6144697.1"/>
    </source>
</evidence>